<dbReference type="EMBL" id="JPKZ01000094">
    <property type="protein sequence ID" value="KHN89020.1"/>
    <property type="molecule type" value="Genomic_DNA"/>
</dbReference>
<sequence length="466" mass="52129">MPRQRRFSDNVNLLSVFSNSSTAHEEAIDVEEYTQERSSVVETKKRKGVVTVCTPTETPTISNTVDVDSMGPVSSSNVRVAVSNRSFGNAYPIQRHSNTPRTPATFSTASPLGKDAQIQRSAAAHLQQRSAQNGLQLDDMDAARRPILARRRAIAQDMSSASASTAAGMTLDDALRGGFTPHLTPLDRYKVVEEEDLDVVNAEDIFSVSGQAFFNAESFLRAVSTTVYSTEEFEESLEQLIGREPPAADIMDIITAYRTLRAQNTVYANVIKVLLGHTMTLNARVTLLEAESARDQDALAMLRAKVDEVSQYNIQRLYKDTMFDVSRLNALGTFIIEAEPPLRTVDAVTVFGDFRKSSNKKESVDELLTKAVRKLLSAMVPMEERKTVTYVDERSSQRNYACITQETINRMEEAICILFGVERIPMTTEEQQLRDDFVRKFIKDVKKELGNFRRKRRAIDDEAATV</sequence>
<protein>
    <submittedName>
        <fullName evidence="2">Uncharacterized protein</fullName>
    </submittedName>
</protein>
<feature type="region of interest" description="Disordered" evidence="1">
    <location>
        <begin position="91"/>
        <end position="111"/>
    </location>
</feature>
<feature type="compositionally biased region" description="Polar residues" evidence="1">
    <location>
        <begin position="95"/>
        <end position="110"/>
    </location>
</feature>
<name>A0A0B2W6W7_TOXCA</name>
<gene>
    <name evidence="2" type="ORF">Tcan_04798</name>
</gene>
<evidence type="ECO:0000313" key="3">
    <source>
        <dbReference type="Proteomes" id="UP000031036"/>
    </source>
</evidence>
<dbReference type="Proteomes" id="UP000031036">
    <property type="component" value="Unassembled WGS sequence"/>
</dbReference>
<reference evidence="2 3" key="1">
    <citation type="submission" date="2014-11" db="EMBL/GenBank/DDBJ databases">
        <title>Genetic blueprint of the zoonotic pathogen Toxocara canis.</title>
        <authorList>
            <person name="Zhu X.-Q."/>
            <person name="Korhonen P.K."/>
            <person name="Cai H."/>
            <person name="Young N.D."/>
            <person name="Nejsum P."/>
            <person name="von Samson-Himmelstjerna G."/>
            <person name="Boag P.R."/>
            <person name="Tan P."/>
            <person name="Li Q."/>
            <person name="Min J."/>
            <person name="Yang Y."/>
            <person name="Wang X."/>
            <person name="Fang X."/>
            <person name="Hall R.S."/>
            <person name="Hofmann A."/>
            <person name="Sternberg P.W."/>
            <person name="Jex A.R."/>
            <person name="Gasser R.B."/>
        </authorList>
    </citation>
    <scope>NUCLEOTIDE SEQUENCE [LARGE SCALE GENOMIC DNA]</scope>
    <source>
        <strain evidence="2">PN_DK_2014</strain>
    </source>
</reference>
<comment type="caution">
    <text evidence="2">The sequence shown here is derived from an EMBL/GenBank/DDBJ whole genome shotgun (WGS) entry which is preliminary data.</text>
</comment>
<evidence type="ECO:0000313" key="2">
    <source>
        <dbReference type="EMBL" id="KHN89020.1"/>
    </source>
</evidence>
<organism evidence="2 3">
    <name type="scientific">Toxocara canis</name>
    <name type="common">Canine roundworm</name>
    <dbReference type="NCBI Taxonomy" id="6265"/>
    <lineage>
        <taxon>Eukaryota</taxon>
        <taxon>Metazoa</taxon>
        <taxon>Ecdysozoa</taxon>
        <taxon>Nematoda</taxon>
        <taxon>Chromadorea</taxon>
        <taxon>Rhabditida</taxon>
        <taxon>Spirurina</taxon>
        <taxon>Ascaridomorpha</taxon>
        <taxon>Ascaridoidea</taxon>
        <taxon>Toxocaridae</taxon>
        <taxon>Toxocara</taxon>
    </lineage>
</organism>
<dbReference type="AlphaFoldDB" id="A0A0B2W6W7"/>
<accession>A0A0B2W6W7</accession>
<keyword evidence="3" id="KW-1185">Reference proteome</keyword>
<evidence type="ECO:0000256" key="1">
    <source>
        <dbReference type="SAM" id="MobiDB-lite"/>
    </source>
</evidence>
<proteinExistence type="predicted"/>